<reference evidence="4" key="1">
    <citation type="submission" date="2017-02" db="EMBL/GenBank/DDBJ databases">
        <authorList>
            <person name="Varghese N."/>
            <person name="Submissions S."/>
        </authorList>
    </citation>
    <scope>NUCLEOTIDE SEQUENCE [LARGE SCALE GENOMIC DNA]</scope>
    <source>
        <strain evidence="4">DSM 19608</strain>
    </source>
</reference>
<feature type="domain" description="Transcriptional repressor PaaX-like N-terminal" evidence="1">
    <location>
        <begin position="20"/>
        <end position="86"/>
    </location>
</feature>
<gene>
    <name evidence="3" type="ORF">SAMN02745782_02844</name>
</gene>
<dbReference type="Pfam" id="PF07848">
    <property type="entry name" value="PaaX"/>
    <property type="match status" value="1"/>
</dbReference>
<dbReference type="PANTHER" id="PTHR30319">
    <property type="entry name" value="PHENYLACETIC ACID REGULATOR-RELATED TRANSCRIPTIONAL REPRESSOR"/>
    <property type="match status" value="1"/>
</dbReference>
<dbReference type="PANTHER" id="PTHR30319:SF1">
    <property type="entry name" value="TRANSCRIPTIONAL REPRESSOR PAAX"/>
    <property type="match status" value="1"/>
</dbReference>
<dbReference type="Pfam" id="PF08223">
    <property type="entry name" value="PaaX_C"/>
    <property type="match status" value="1"/>
</dbReference>
<dbReference type="InterPro" id="IPR013225">
    <property type="entry name" value="PaaX_C"/>
</dbReference>
<feature type="domain" description="Transcriptional repressor PaaX-like C-terminal" evidence="2">
    <location>
        <begin position="191"/>
        <end position="282"/>
    </location>
</feature>
<dbReference type="Proteomes" id="UP000190834">
    <property type="component" value="Unassembled WGS sequence"/>
</dbReference>
<dbReference type="PIRSF" id="PIRSF020623">
    <property type="entry name" value="PaaX"/>
    <property type="match status" value="1"/>
</dbReference>
<organism evidence="3 4">
    <name type="scientific">Vibrio cincinnatiensis DSM 19608</name>
    <dbReference type="NCBI Taxonomy" id="1123491"/>
    <lineage>
        <taxon>Bacteria</taxon>
        <taxon>Pseudomonadati</taxon>
        <taxon>Pseudomonadota</taxon>
        <taxon>Gammaproteobacteria</taxon>
        <taxon>Vibrionales</taxon>
        <taxon>Vibrionaceae</taxon>
        <taxon>Vibrio</taxon>
    </lineage>
</organism>
<dbReference type="RefSeq" id="WP_078927201.1">
    <property type="nucleotide sequence ID" value="NZ_FUXB01000016.1"/>
</dbReference>
<dbReference type="Gene3D" id="1.10.10.10">
    <property type="entry name" value="Winged helix-like DNA-binding domain superfamily/Winged helix DNA-binding domain"/>
    <property type="match status" value="1"/>
</dbReference>
<dbReference type="InterPro" id="IPR011965">
    <property type="entry name" value="PaaX_trns_reg"/>
</dbReference>
<dbReference type="InterPro" id="IPR036390">
    <property type="entry name" value="WH_DNA-bd_sf"/>
</dbReference>
<dbReference type="InterPro" id="IPR012906">
    <property type="entry name" value="PaaX-like_N"/>
</dbReference>
<dbReference type="InterPro" id="IPR036388">
    <property type="entry name" value="WH-like_DNA-bd_sf"/>
</dbReference>
<dbReference type="GeneID" id="70584119"/>
<dbReference type="EMBL" id="FUXB01000016">
    <property type="protein sequence ID" value="SKA20087.1"/>
    <property type="molecule type" value="Genomic_DNA"/>
</dbReference>
<sequence>MNLTLDTFFKEIVDHQSISGTSLIISLYGDYLWTCGGGIWLGSLINSLEILGINQRVVRSSVFRLHKDGWLTISKVGRKSYYYLAQEKYNEVLSANKKIYHSENPVWNGKWNIIHTSLGPVNHCKDKLQYLRYKGFGCFDKDFFIQPYLKEMAQETKEEIIGKIPSAKIFQQAELFYDNFDIVENMINKSWDLSKIESEYNDFYSRFYPVFNMINSLGESSLTDEDAFKIRLLVIHFYRKIIIKDPDLPLELLPSNWPRKKTEKLTIDIYNQVHSKALNYLMNNGEAINGKLPLPSPNYYLRFGGLIK</sequence>
<evidence type="ECO:0000313" key="4">
    <source>
        <dbReference type="Proteomes" id="UP000190834"/>
    </source>
</evidence>
<evidence type="ECO:0000313" key="3">
    <source>
        <dbReference type="EMBL" id="SKA20087.1"/>
    </source>
</evidence>
<dbReference type="OrthoDB" id="2270427at2"/>
<dbReference type="Gene3D" id="1.20.58.1460">
    <property type="match status" value="1"/>
</dbReference>
<protein>
    <submittedName>
        <fullName evidence="3">Transcriptional regulator, PaaX family</fullName>
    </submittedName>
</protein>
<dbReference type="STRING" id="1123491.SAMN02745782_02844"/>
<evidence type="ECO:0000259" key="2">
    <source>
        <dbReference type="Pfam" id="PF08223"/>
    </source>
</evidence>
<evidence type="ECO:0000259" key="1">
    <source>
        <dbReference type="Pfam" id="PF07848"/>
    </source>
</evidence>
<name>A0A1T4RW26_VIBCI</name>
<accession>A0A1T4RW26</accession>
<keyword evidence="4" id="KW-1185">Reference proteome</keyword>
<dbReference type="GO" id="GO:0006351">
    <property type="term" value="P:DNA-templated transcription"/>
    <property type="evidence" value="ECO:0007669"/>
    <property type="project" value="InterPro"/>
</dbReference>
<proteinExistence type="predicted"/>
<dbReference type="SUPFAM" id="SSF46785">
    <property type="entry name" value="Winged helix' DNA-binding domain"/>
    <property type="match status" value="1"/>
</dbReference>
<dbReference type="AlphaFoldDB" id="A0A1T4RW26"/>